<keyword evidence="11" id="KW-1185">Reference proteome</keyword>
<dbReference type="GO" id="GO:0005829">
    <property type="term" value="C:cytosol"/>
    <property type="evidence" value="ECO:0007669"/>
    <property type="project" value="TreeGrafter"/>
</dbReference>
<evidence type="ECO:0000259" key="9">
    <source>
        <dbReference type="PROSITE" id="PS51755"/>
    </source>
</evidence>
<evidence type="ECO:0000313" key="10">
    <source>
        <dbReference type="EMBL" id="PSH57054.1"/>
    </source>
</evidence>
<keyword evidence="5" id="KW-0804">Transcription</keyword>
<evidence type="ECO:0000259" key="8">
    <source>
        <dbReference type="PROSITE" id="PS50110"/>
    </source>
</evidence>
<proteinExistence type="predicted"/>
<dbReference type="PROSITE" id="PS50110">
    <property type="entry name" value="RESPONSE_REGULATORY"/>
    <property type="match status" value="1"/>
</dbReference>
<feature type="modified residue" description="4-aspartylphosphate" evidence="6">
    <location>
        <position position="58"/>
    </location>
</feature>
<dbReference type="GO" id="GO:0006355">
    <property type="term" value="P:regulation of DNA-templated transcription"/>
    <property type="evidence" value="ECO:0007669"/>
    <property type="project" value="InterPro"/>
</dbReference>
<reference evidence="11" key="1">
    <citation type="submission" date="2017-11" db="EMBL/GenBank/DDBJ databases">
        <authorList>
            <person name="Kuznetsova I."/>
            <person name="Sazanova A."/>
            <person name="Chirak E."/>
            <person name="Safronova V."/>
            <person name="Willems A."/>
        </authorList>
    </citation>
    <scope>NUCLEOTIDE SEQUENCE [LARGE SCALE GENOMIC DNA]</scope>
    <source>
        <strain evidence="11">PEPV15</strain>
    </source>
</reference>
<dbReference type="SMART" id="SM00448">
    <property type="entry name" value="REC"/>
    <property type="match status" value="1"/>
</dbReference>
<dbReference type="OrthoDB" id="9784252at2"/>
<organism evidence="10 11">
    <name type="scientific">Phyllobacterium endophyticum</name>
    <dbReference type="NCBI Taxonomy" id="1149773"/>
    <lineage>
        <taxon>Bacteria</taxon>
        <taxon>Pseudomonadati</taxon>
        <taxon>Pseudomonadota</taxon>
        <taxon>Alphaproteobacteria</taxon>
        <taxon>Hyphomicrobiales</taxon>
        <taxon>Phyllobacteriaceae</taxon>
        <taxon>Phyllobacterium</taxon>
    </lineage>
</organism>
<dbReference type="Proteomes" id="UP000241158">
    <property type="component" value="Unassembled WGS sequence"/>
</dbReference>
<dbReference type="Pfam" id="PF00486">
    <property type="entry name" value="Trans_reg_C"/>
    <property type="match status" value="1"/>
</dbReference>
<dbReference type="InterPro" id="IPR016032">
    <property type="entry name" value="Sig_transdc_resp-reg_C-effctor"/>
</dbReference>
<dbReference type="GO" id="GO:0000156">
    <property type="term" value="F:phosphorelay response regulator activity"/>
    <property type="evidence" value="ECO:0007669"/>
    <property type="project" value="TreeGrafter"/>
</dbReference>
<evidence type="ECO:0000256" key="1">
    <source>
        <dbReference type="ARBA" id="ARBA00022553"/>
    </source>
</evidence>
<feature type="DNA-binding region" description="OmpR/PhoB-type" evidence="7">
    <location>
        <begin position="135"/>
        <end position="235"/>
    </location>
</feature>
<dbReference type="PROSITE" id="PS51755">
    <property type="entry name" value="OMPR_PHOB"/>
    <property type="match status" value="1"/>
</dbReference>
<gene>
    <name evidence="10" type="ORF">CU100_17420</name>
</gene>
<dbReference type="SUPFAM" id="SSF52172">
    <property type="entry name" value="CheY-like"/>
    <property type="match status" value="1"/>
</dbReference>
<dbReference type="SUPFAM" id="SSF46894">
    <property type="entry name" value="C-terminal effector domain of the bipartite response regulators"/>
    <property type="match status" value="1"/>
</dbReference>
<dbReference type="InterPro" id="IPR011006">
    <property type="entry name" value="CheY-like_superfamily"/>
</dbReference>
<keyword evidence="3" id="KW-0805">Transcription regulation</keyword>
<sequence length="240" mass="27174">MKNAREGNVILIVEDDYQIAKLLADTLRENGMTVEIACDGSEMDSQFARNEFDLVVLDVMLPGEDGLSLCRRLRTKTTVPILMLTALGHEIDRILGIEIGADDYMTKPFSAREVTTRIRGLLRRASYAPVSRERPKLYRFEGWRIDPLRRQVHDPSNARVPMTTHEFDLLLAFCRNPGCILTREELLAVSHAGLAGPIERSVDVHMSRLRKKFEKDAKDPVFFKTVRLGGYMLTAAVEVT</sequence>
<dbReference type="GO" id="GO:0000976">
    <property type="term" value="F:transcription cis-regulatory region binding"/>
    <property type="evidence" value="ECO:0007669"/>
    <property type="project" value="TreeGrafter"/>
</dbReference>
<dbReference type="SMART" id="SM00862">
    <property type="entry name" value="Trans_reg_C"/>
    <property type="match status" value="1"/>
</dbReference>
<dbReference type="InterPro" id="IPR036388">
    <property type="entry name" value="WH-like_DNA-bd_sf"/>
</dbReference>
<feature type="domain" description="Response regulatory" evidence="8">
    <location>
        <begin position="9"/>
        <end position="122"/>
    </location>
</feature>
<dbReference type="EMBL" id="PGGN01000003">
    <property type="protein sequence ID" value="PSH57054.1"/>
    <property type="molecule type" value="Genomic_DNA"/>
</dbReference>
<keyword evidence="4 7" id="KW-0238">DNA-binding</keyword>
<dbReference type="PANTHER" id="PTHR48111:SF4">
    <property type="entry name" value="DNA-BINDING DUAL TRANSCRIPTIONAL REGULATOR OMPR"/>
    <property type="match status" value="1"/>
</dbReference>
<dbReference type="AlphaFoldDB" id="A0A2P7AS55"/>
<dbReference type="Gene3D" id="1.10.10.10">
    <property type="entry name" value="Winged helix-like DNA-binding domain superfamily/Winged helix DNA-binding domain"/>
    <property type="match status" value="1"/>
</dbReference>
<dbReference type="Pfam" id="PF00072">
    <property type="entry name" value="Response_reg"/>
    <property type="match status" value="1"/>
</dbReference>
<dbReference type="PANTHER" id="PTHR48111">
    <property type="entry name" value="REGULATOR OF RPOS"/>
    <property type="match status" value="1"/>
</dbReference>
<evidence type="ECO:0000256" key="2">
    <source>
        <dbReference type="ARBA" id="ARBA00023012"/>
    </source>
</evidence>
<feature type="domain" description="OmpR/PhoB-type" evidence="9">
    <location>
        <begin position="135"/>
        <end position="235"/>
    </location>
</feature>
<evidence type="ECO:0000313" key="11">
    <source>
        <dbReference type="Proteomes" id="UP000241158"/>
    </source>
</evidence>
<evidence type="ECO:0000256" key="4">
    <source>
        <dbReference type="ARBA" id="ARBA00023125"/>
    </source>
</evidence>
<keyword evidence="2" id="KW-0902">Two-component regulatory system</keyword>
<dbReference type="InterPro" id="IPR001789">
    <property type="entry name" value="Sig_transdc_resp-reg_receiver"/>
</dbReference>
<dbReference type="CDD" id="cd17574">
    <property type="entry name" value="REC_OmpR"/>
    <property type="match status" value="1"/>
</dbReference>
<evidence type="ECO:0000256" key="5">
    <source>
        <dbReference type="ARBA" id="ARBA00023163"/>
    </source>
</evidence>
<comment type="caution">
    <text evidence="10">The sequence shown here is derived from an EMBL/GenBank/DDBJ whole genome shotgun (WGS) entry which is preliminary data.</text>
</comment>
<dbReference type="FunFam" id="3.40.50.2300:FF:000001">
    <property type="entry name" value="DNA-binding response regulator PhoB"/>
    <property type="match status" value="1"/>
</dbReference>
<name>A0A2P7AS55_9HYPH</name>
<evidence type="ECO:0000256" key="6">
    <source>
        <dbReference type="PROSITE-ProRule" id="PRU00169"/>
    </source>
</evidence>
<evidence type="ECO:0000256" key="3">
    <source>
        <dbReference type="ARBA" id="ARBA00023015"/>
    </source>
</evidence>
<keyword evidence="1 6" id="KW-0597">Phosphoprotein</keyword>
<protein>
    <submittedName>
        <fullName evidence="10">DNA-binding response regulator</fullName>
    </submittedName>
</protein>
<dbReference type="Gene3D" id="6.10.250.690">
    <property type="match status" value="1"/>
</dbReference>
<dbReference type="InterPro" id="IPR039420">
    <property type="entry name" value="WalR-like"/>
</dbReference>
<dbReference type="RefSeq" id="WP_106717822.1">
    <property type="nucleotide sequence ID" value="NZ_JACHXT010000003.1"/>
</dbReference>
<accession>A0A2P7AS55</accession>
<dbReference type="Gene3D" id="3.40.50.2300">
    <property type="match status" value="1"/>
</dbReference>
<dbReference type="CDD" id="cd00383">
    <property type="entry name" value="trans_reg_C"/>
    <property type="match status" value="1"/>
</dbReference>
<dbReference type="InterPro" id="IPR001867">
    <property type="entry name" value="OmpR/PhoB-type_DNA-bd"/>
</dbReference>
<evidence type="ECO:0000256" key="7">
    <source>
        <dbReference type="PROSITE-ProRule" id="PRU01091"/>
    </source>
</evidence>
<dbReference type="GO" id="GO:0032993">
    <property type="term" value="C:protein-DNA complex"/>
    <property type="evidence" value="ECO:0007669"/>
    <property type="project" value="TreeGrafter"/>
</dbReference>